<dbReference type="Pfam" id="PF11335">
    <property type="entry name" value="DUF3137"/>
    <property type="match status" value="1"/>
</dbReference>
<name>A0A0N1N2Y1_9HYPH</name>
<evidence type="ECO:0008006" key="5">
    <source>
        <dbReference type="Google" id="ProtNLM"/>
    </source>
</evidence>
<dbReference type="AlphaFoldDB" id="A0A0N1N2Y1"/>
<dbReference type="RefSeq" id="WP_054208550.1">
    <property type="nucleotide sequence ID" value="NZ_LGSZ01000028.1"/>
</dbReference>
<feature type="transmembrane region" description="Helical" evidence="2">
    <location>
        <begin position="34"/>
        <end position="59"/>
    </location>
</feature>
<sequence>MDSPRPRAAPKPPPEGWPTTAVGFQRQQRKAKRVVTIVALTFIVGPFALVALGFVIAAIGSGSGWALLGIPFMMLGALISVAMPLLVVALFVWAAWAIVTQYYRKPTTPEQAPAPAVRAPAGLASLAAPHAAELALLDELRAGLAREARRRTLIFVPLGIAAAVLLFYVMTRGGGQTSGSPTLAFVIMTVIGGGGAWLWAVSGPRQRYALAFKDQLLPRLLSSYGELTHELGGKPDLGRAIAAGFLPAADLIEADDAFAGSYRGRPVRMTELTVKRKGQGDADDETFFAGLYVEITVSTPFRGTTILRDRDEPQPSTSLQRLRLEDPVFEDIYAAWASDQIEGRAVLTPAVMERLLVMADGHAFLPPRFLLDGDRMVFALPAITPGSLFEPPGLETHVAAQQLASLEADLATVFSLADAMIEMHVAVRAPQDRAVEPGFPTRTSTP</sequence>
<evidence type="ECO:0000256" key="2">
    <source>
        <dbReference type="SAM" id="Phobius"/>
    </source>
</evidence>
<comment type="caution">
    <text evidence="3">The sequence shown here is derived from an EMBL/GenBank/DDBJ whole genome shotgun (WGS) entry which is preliminary data.</text>
</comment>
<keyword evidence="4" id="KW-1185">Reference proteome</keyword>
<dbReference type="InterPro" id="IPR021484">
    <property type="entry name" value="DUF3137"/>
</dbReference>
<dbReference type="OrthoDB" id="4960523at2"/>
<protein>
    <recommendedName>
        <fullName evidence="5">DUF3137 domain-containing protein</fullName>
    </recommendedName>
</protein>
<feature type="compositionally biased region" description="Pro residues" evidence="1">
    <location>
        <begin position="7"/>
        <end position="16"/>
    </location>
</feature>
<feature type="transmembrane region" description="Helical" evidence="2">
    <location>
        <begin position="182"/>
        <end position="201"/>
    </location>
</feature>
<keyword evidence="2" id="KW-0472">Membrane</keyword>
<proteinExistence type="predicted"/>
<gene>
    <name evidence="3" type="ORF">AE618_08280</name>
</gene>
<keyword evidence="2" id="KW-0812">Transmembrane</keyword>
<feature type="transmembrane region" description="Helical" evidence="2">
    <location>
        <begin position="65"/>
        <end position="96"/>
    </location>
</feature>
<reference evidence="3 4" key="1">
    <citation type="submission" date="2015-07" db="EMBL/GenBank/DDBJ databases">
        <title>Whole genome sequencing of Bosea vaviloviae isolated from cave pool.</title>
        <authorList>
            <person name="Tan N.E.H."/>
            <person name="Lee Y.P."/>
            <person name="Gan H.M."/>
            <person name="Barton H."/>
            <person name="Savka M.A."/>
        </authorList>
    </citation>
    <scope>NUCLEOTIDE SEQUENCE [LARGE SCALE GENOMIC DNA]</scope>
    <source>
        <strain evidence="3 4">SD260</strain>
    </source>
</reference>
<evidence type="ECO:0000256" key="1">
    <source>
        <dbReference type="SAM" id="MobiDB-lite"/>
    </source>
</evidence>
<evidence type="ECO:0000313" key="4">
    <source>
        <dbReference type="Proteomes" id="UP000037822"/>
    </source>
</evidence>
<dbReference type="PATRIC" id="fig|1526658.3.peg.2338"/>
<dbReference type="EMBL" id="LGSZ01000028">
    <property type="protein sequence ID" value="KPH81709.1"/>
    <property type="molecule type" value="Genomic_DNA"/>
</dbReference>
<evidence type="ECO:0000313" key="3">
    <source>
        <dbReference type="EMBL" id="KPH81709.1"/>
    </source>
</evidence>
<feature type="region of interest" description="Disordered" evidence="1">
    <location>
        <begin position="1"/>
        <end position="20"/>
    </location>
</feature>
<dbReference type="Proteomes" id="UP000037822">
    <property type="component" value="Unassembled WGS sequence"/>
</dbReference>
<feature type="transmembrane region" description="Helical" evidence="2">
    <location>
        <begin position="152"/>
        <end position="170"/>
    </location>
</feature>
<organism evidence="3 4">
    <name type="scientific">Bosea vaviloviae</name>
    <dbReference type="NCBI Taxonomy" id="1526658"/>
    <lineage>
        <taxon>Bacteria</taxon>
        <taxon>Pseudomonadati</taxon>
        <taxon>Pseudomonadota</taxon>
        <taxon>Alphaproteobacteria</taxon>
        <taxon>Hyphomicrobiales</taxon>
        <taxon>Boseaceae</taxon>
        <taxon>Bosea</taxon>
    </lineage>
</organism>
<keyword evidence="2" id="KW-1133">Transmembrane helix</keyword>
<accession>A0A0N1N2Y1</accession>